<feature type="compositionally biased region" description="Basic residues" evidence="6">
    <location>
        <begin position="230"/>
        <end position="240"/>
    </location>
</feature>
<evidence type="ECO:0000313" key="9">
    <source>
        <dbReference type="EMBL" id="CAK0785753.1"/>
    </source>
</evidence>
<dbReference type="EMBL" id="CAUYUE010000013">
    <property type="protein sequence ID" value="CAK0785753.1"/>
    <property type="molecule type" value="Genomic_DNA"/>
</dbReference>
<evidence type="ECO:0000256" key="4">
    <source>
        <dbReference type="ARBA" id="ARBA00023315"/>
    </source>
</evidence>
<evidence type="ECO:0000313" key="10">
    <source>
        <dbReference type="Proteomes" id="UP001314263"/>
    </source>
</evidence>
<organism evidence="9 10">
    <name type="scientific">Coccomyxa viridis</name>
    <dbReference type="NCBI Taxonomy" id="1274662"/>
    <lineage>
        <taxon>Eukaryota</taxon>
        <taxon>Viridiplantae</taxon>
        <taxon>Chlorophyta</taxon>
        <taxon>core chlorophytes</taxon>
        <taxon>Trebouxiophyceae</taxon>
        <taxon>Trebouxiophyceae incertae sedis</taxon>
        <taxon>Coccomyxaceae</taxon>
        <taxon>Coccomyxa</taxon>
    </lineage>
</organism>
<dbReference type="CDD" id="cd06849">
    <property type="entry name" value="lipoyl_domain"/>
    <property type="match status" value="2"/>
</dbReference>
<evidence type="ECO:0000259" key="7">
    <source>
        <dbReference type="PROSITE" id="PS50968"/>
    </source>
</evidence>
<dbReference type="InterPro" id="IPR011053">
    <property type="entry name" value="Single_hybrid_motif"/>
</dbReference>
<dbReference type="InterPro" id="IPR001078">
    <property type="entry name" value="2-oxoacid_DH_actylTfrase"/>
</dbReference>
<sequence>MEMPALSPTMSQGNIASWKKSEGEEFAAGDVLAEIETDKATMDWEAQDEGVIAKILAPDGSKDIPVGTVVAVVVEDAEHVSAFKDFTPGQGGSSAAPAAASGEPEGGEEGEEEEEEGEEEAEASGGGGDYPPHSLMGLPALSPTMSQGNIAAWKKKEGEEVAAGDSIAEIETDKATMDWESQDDGFIAKLLVEDGAKDLAVGDPVLVFVEDEEAVAAFKDYSAADAKGAAPKKKPAPKKAPKQEATPAAPGPPPQKESPPQQEQQQKPKPKPKQPSGGRVVASPYARRLAADAGVDIAQATGSGPGGRVVAQDVQQLIDSGGGGEAPAAEAGAPSGVTDMGAEYSDVKNTQVRRITAERLLQSKTTIPHYYLTLDLNADKLLELRSQLNEKLAASGGKLSLNDFIVKASALALRKVPEVNASWNTEYIRQYHSIDISVAVQTPGGLMVPIVHDADALGLSDISAKVKDLATKAKAGKLKPQEFTGGTFSISNLGMYGITEFSAIINPPQACILAVGGTQKKVVAAPGGTFKEASIMSVTLSCDHRVVDGALGAQWLQAFRQYVEEPTSMLL</sequence>
<dbReference type="FunFam" id="3.30.559.10:FF:000003">
    <property type="entry name" value="Acetyltransferase component of pyruvate dehydrogenase complex"/>
    <property type="match status" value="1"/>
</dbReference>
<dbReference type="GO" id="GO:0005739">
    <property type="term" value="C:mitochondrion"/>
    <property type="evidence" value="ECO:0007669"/>
    <property type="project" value="UniProtKB-SubCell"/>
</dbReference>
<dbReference type="InterPro" id="IPR006257">
    <property type="entry name" value="LAT1"/>
</dbReference>
<dbReference type="PANTHER" id="PTHR23151:SF90">
    <property type="entry name" value="DIHYDROLIPOYLLYSINE-RESIDUE ACETYLTRANSFERASE COMPONENT OF PYRUVATE DEHYDROGENASE COMPLEX, MITOCHONDRIAL-RELATED"/>
    <property type="match status" value="1"/>
</dbReference>
<keyword evidence="10" id="KW-1185">Reference proteome</keyword>
<comment type="catalytic activity">
    <reaction evidence="5">
        <text>N(6)-[(R)-dihydrolipoyl]-L-lysyl-[protein] + acetyl-CoA = N(6)-[(R)-S(8)-acetyldihydrolipoyl]-L-lysyl-[protein] + CoA</text>
        <dbReference type="Rhea" id="RHEA:17017"/>
        <dbReference type="Rhea" id="RHEA-COMP:10475"/>
        <dbReference type="Rhea" id="RHEA-COMP:10478"/>
        <dbReference type="ChEBI" id="CHEBI:57287"/>
        <dbReference type="ChEBI" id="CHEBI:57288"/>
        <dbReference type="ChEBI" id="CHEBI:83100"/>
        <dbReference type="ChEBI" id="CHEBI:83111"/>
        <dbReference type="EC" id="2.3.1.12"/>
    </reaction>
</comment>
<dbReference type="InterPro" id="IPR045257">
    <property type="entry name" value="E2/Pdx1"/>
</dbReference>
<dbReference type="Gene3D" id="4.10.320.10">
    <property type="entry name" value="E3-binding domain"/>
    <property type="match status" value="1"/>
</dbReference>
<evidence type="ECO:0000256" key="1">
    <source>
        <dbReference type="ARBA" id="ARBA00007317"/>
    </source>
</evidence>
<comment type="function">
    <text evidence="5">The pyruvate dehydrogenase complex catalyzes the overall conversion of pyruvate to acetyl-CoA and CO(2).</text>
</comment>
<feature type="region of interest" description="Disordered" evidence="6">
    <location>
        <begin position="84"/>
        <end position="136"/>
    </location>
</feature>
<dbReference type="InterPro" id="IPR036625">
    <property type="entry name" value="E3-bd_dom_sf"/>
</dbReference>
<dbReference type="Pfam" id="PF02817">
    <property type="entry name" value="E3_binding"/>
    <property type="match status" value="1"/>
</dbReference>
<feature type="compositionally biased region" description="Acidic residues" evidence="6">
    <location>
        <begin position="105"/>
        <end position="122"/>
    </location>
</feature>
<dbReference type="Gene3D" id="2.40.50.100">
    <property type="match status" value="2"/>
</dbReference>
<dbReference type="AlphaFoldDB" id="A0AAV1IEL2"/>
<comment type="cofactor">
    <cofactor evidence="5">
        <name>(R)-lipoate</name>
        <dbReference type="ChEBI" id="CHEBI:83088"/>
    </cofactor>
    <text evidence="5">Binds 2 lipoyl cofactors covalently.</text>
</comment>
<feature type="region of interest" description="Disordered" evidence="6">
    <location>
        <begin position="225"/>
        <end position="280"/>
    </location>
</feature>
<dbReference type="Pfam" id="PF00198">
    <property type="entry name" value="2-oxoacid_dh"/>
    <property type="match status" value="1"/>
</dbReference>
<evidence type="ECO:0000259" key="8">
    <source>
        <dbReference type="PROSITE" id="PS51826"/>
    </source>
</evidence>
<feature type="compositionally biased region" description="Low complexity" evidence="6">
    <location>
        <begin position="326"/>
        <end position="336"/>
    </location>
</feature>
<comment type="subcellular location">
    <subcellularLocation>
        <location evidence="5">Mitochondrion</location>
    </subcellularLocation>
</comment>
<proteinExistence type="inferred from homology"/>
<dbReference type="EC" id="2.3.1.12" evidence="5"/>
<dbReference type="InterPro" id="IPR000089">
    <property type="entry name" value="Biotin_lipoyl"/>
</dbReference>
<feature type="domain" description="Lipoyl-binding" evidence="7">
    <location>
        <begin position="133"/>
        <end position="209"/>
    </location>
</feature>
<dbReference type="Pfam" id="PF00364">
    <property type="entry name" value="Biotin_lipoyl"/>
    <property type="match status" value="2"/>
</dbReference>
<dbReference type="SUPFAM" id="SSF51230">
    <property type="entry name" value="Single hybrid motif"/>
    <property type="match status" value="2"/>
</dbReference>
<keyword evidence="3 5" id="KW-0450">Lipoyl</keyword>
<evidence type="ECO:0000256" key="2">
    <source>
        <dbReference type="ARBA" id="ARBA00022679"/>
    </source>
</evidence>
<comment type="similarity">
    <text evidence="1 5">Belongs to the 2-oxoacid dehydrogenase family.</text>
</comment>
<dbReference type="InterPro" id="IPR023213">
    <property type="entry name" value="CAT-like_dom_sf"/>
</dbReference>
<evidence type="ECO:0000256" key="5">
    <source>
        <dbReference type="RuleBase" id="RU361137"/>
    </source>
</evidence>
<dbReference type="NCBIfam" id="TIGR01349">
    <property type="entry name" value="PDHac_trf_mito"/>
    <property type="match status" value="1"/>
</dbReference>
<reference evidence="9 10" key="1">
    <citation type="submission" date="2023-10" db="EMBL/GenBank/DDBJ databases">
        <authorList>
            <person name="Maclean D."/>
            <person name="Macfadyen A."/>
        </authorList>
    </citation>
    <scope>NUCLEOTIDE SEQUENCE [LARGE SCALE GENOMIC DNA]</scope>
</reference>
<dbReference type="Proteomes" id="UP001314263">
    <property type="component" value="Unassembled WGS sequence"/>
</dbReference>
<dbReference type="GO" id="GO:0006086">
    <property type="term" value="P:pyruvate decarboxylation to acetyl-CoA"/>
    <property type="evidence" value="ECO:0007669"/>
    <property type="project" value="InterPro"/>
</dbReference>
<keyword evidence="2 5" id="KW-0808">Transferase</keyword>
<name>A0AAV1IEL2_9CHLO</name>
<feature type="domain" description="Peripheral subunit-binding (PSBD)" evidence="8">
    <location>
        <begin position="281"/>
        <end position="318"/>
    </location>
</feature>
<feature type="domain" description="Lipoyl-binding" evidence="7">
    <location>
        <begin position="1"/>
        <end position="74"/>
    </location>
</feature>
<gene>
    <name evidence="9" type="ORF">CVIRNUC_008964</name>
</gene>
<evidence type="ECO:0000256" key="6">
    <source>
        <dbReference type="SAM" id="MobiDB-lite"/>
    </source>
</evidence>
<feature type="compositionally biased region" description="Low complexity" evidence="6">
    <location>
        <begin position="258"/>
        <end position="267"/>
    </location>
</feature>
<feature type="region of interest" description="Disordered" evidence="6">
    <location>
        <begin position="319"/>
        <end position="339"/>
    </location>
</feature>
<dbReference type="GO" id="GO:0045254">
    <property type="term" value="C:pyruvate dehydrogenase complex"/>
    <property type="evidence" value="ECO:0007669"/>
    <property type="project" value="UniProtKB-UniRule"/>
</dbReference>
<feature type="compositionally biased region" description="Low complexity" evidence="6">
    <location>
        <begin position="93"/>
        <end position="103"/>
    </location>
</feature>
<dbReference type="Gene3D" id="3.30.559.10">
    <property type="entry name" value="Chloramphenicol acetyltransferase-like domain"/>
    <property type="match status" value="1"/>
</dbReference>
<dbReference type="SUPFAM" id="SSF52777">
    <property type="entry name" value="CoA-dependent acyltransferases"/>
    <property type="match status" value="1"/>
</dbReference>
<protein>
    <recommendedName>
        <fullName evidence="5">Acetyltransferase component of pyruvate dehydrogenase complex</fullName>
        <ecNumber evidence="5">2.3.1.12</ecNumber>
    </recommendedName>
</protein>
<dbReference type="FunFam" id="2.40.50.100:FF:000010">
    <property type="entry name" value="Acetyltransferase component of pyruvate dehydrogenase complex"/>
    <property type="match status" value="2"/>
</dbReference>
<comment type="caution">
    <text evidence="9">The sequence shown here is derived from an EMBL/GenBank/DDBJ whole genome shotgun (WGS) entry which is preliminary data.</text>
</comment>
<keyword evidence="4 5" id="KW-0012">Acyltransferase</keyword>
<accession>A0AAV1IEL2</accession>
<dbReference type="PROSITE" id="PS51826">
    <property type="entry name" value="PSBD"/>
    <property type="match status" value="1"/>
</dbReference>
<evidence type="ECO:0000256" key="3">
    <source>
        <dbReference type="ARBA" id="ARBA00022823"/>
    </source>
</evidence>
<dbReference type="GO" id="GO:0004742">
    <property type="term" value="F:dihydrolipoyllysine-residue acetyltransferase activity"/>
    <property type="evidence" value="ECO:0007669"/>
    <property type="project" value="UniProtKB-UniRule"/>
</dbReference>
<feature type="region of interest" description="Disordered" evidence="6">
    <location>
        <begin position="1"/>
        <end position="22"/>
    </location>
</feature>
<dbReference type="PROSITE" id="PS50968">
    <property type="entry name" value="BIOTINYL_LIPOYL"/>
    <property type="match status" value="2"/>
</dbReference>
<dbReference type="SUPFAM" id="SSF47005">
    <property type="entry name" value="Peripheral subunit-binding domain of 2-oxo acid dehydrogenase complex"/>
    <property type="match status" value="1"/>
</dbReference>
<dbReference type="InterPro" id="IPR004167">
    <property type="entry name" value="PSBD"/>
</dbReference>
<dbReference type="PANTHER" id="PTHR23151">
    <property type="entry name" value="DIHYDROLIPOAMIDE ACETYL/SUCCINYL-TRANSFERASE-RELATED"/>
    <property type="match status" value="1"/>
</dbReference>